<sequence length="152" mass="15695">MIASFVNRLISASNPGPIATTLQSLSTVQGKAPMIFPDVDAQAIARVVAEWTGVPVGNLVEDELRSLLTLESALAARVVAQDDAIAELAESLRTAKAGLKSEHAPLGVFLLAGPSGVGKTETALALADLLFGGEAALTTINMSEYQEAHTVA</sequence>
<dbReference type="PANTHER" id="PTHR11638">
    <property type="entry name" value="ATP-DEPENDENT CLP PROTEASE"/>
    <property type="match status" value="1"/>
</dbReference>
<dbReference type="InterPro" id="IPR003959">
    <property type="entry name" value="ATPase_AAA_core"/>
</dbReference>
<gene>
    <name evidence="4" type="ORF">WJ68_19185</name>
</gene>
<evidence type="ECO:0000313" key="5">
    <source>
        <dbReference type="Proteomes" id="UP000057910"/>
    </source>
</evidence>
<reference evidence="4 5" key="1">
    <citation type="submission" date="2015-11" db="EMBL/GenBank/DDBJ databases">
        <title>Expanding the genomic diversity of Burkholderia species for the development of highly accurate diagnostics.</title>
        <authorList>
            <person name="Sahl J."/>
            <person name="Keim P."/>
            <person name="Wagner D."/>
        </authorList>
    </citation>
    <scope>NUCLEOTIDE SEQUENCE [LARGE SCALE GENOMIC DNA]</scope>
    <source>
        <strain evidence="4 5">MSMB1585WGS</strain>
    </source>
</reference>
<proteinExistence type="predicted"/>
<dbReference type="AlphaFoldDB" id="A0ABD4E2D3"/>
<dbReference type="EMBL" id="LPAD01000078">
    <property type="protein sequence ID" value="KVN82088.1"/>
    <property type="molecule type" value="Genomic_DNA"/>
</dbReference>
<evidence type="ECO:0000256" key="2">
    <source>
        <dbReference type="ARBA" id="ARBA00022840"/>
    </source>
</evidence>
<name>A0ABD4E2D3_9BURK</name>
<evidence type="ECO:0000259" key="3">
    <source>
        <dbReference type="Pfam" id="PF07724"/>
    </source>
</evidence>
<dbReference type="InterPro" id="IPR027417">
    <property type="entry name" value="P-loop_NTPase"/>
</dbReference>
<keyword evidence="2" id="KW-0067">ATP-binding</keyword>
<dbReference type="Pfam" id="PF07724">
    <property type="entry name" value="AAA_2"/>
    <property type="match status" value="1"/>
</dbReference>
<dbReference type="Gene3D" id="3.40.50.300">
    <property type="entry name" value="P-loop containing nucleotide triphosphate hydrolases"/>
    <property type="match status" value="1"/>
</dbReference>
<dbReference type="Proteomes" id="UP000057910">
    <property type="component" value="Unassembled WGS sequence"/>
</dbReference>
<feature type="domain" description="ATPase AAA-type core" evidence="3">
    <location>
        <begin position="105"/>
        <end position="151"/>
    </location>
</feature>
<dbReference type="InterPro" id="IPR050130">
    <property type="entry name" value="ClpA_ClpB"/>
</dbReference>
<evidence type="ECO:0000313" key="4">
    <source>
        <dbReference type="EMBL" id="KVN82088.1"/>
    </source>
</evidence>
<organism evidence="4 5">
    <name type="scientific">Burkholderia ubonensis</name>
    <dbReference type="NCBI Taxonomy" id="101571"/>
    <lineage>
        <taxon>Bacteria</taxon>
        <taxon>Pseudomonadati</taxon>
        <taxon>Pseudomonadota</taxon>
        <taxon>Betaproteobacteria</taxon>
        <taxon>Burkholderiales</taxon>
        <taxon>Burkholderiaceae</taxon>
        <taxon>Burkholderia</taxon>
        <taxon>Burkholderia cepacia complex</taxon>
    </lineage>
</organism>
<dbReference type="GO" id="GO:0005524">
    <property type="term" value="F:ATP binding"/>
    <property type="evidence" value="ECO:0007669"/>
    <property type="project" value="UniProtKB-KW"/>
</dbReference>
<evidence type="ECO:0000256" key="1">
    <source>
        <dbReference type="ARBA" id="ARBA00022741"/>
    </source>
</evidence>
<accession>A0ABD4E2D3</accession>
<comment type="caution">
    <text evidence="4">The sequence shown here is derived from an EMBL/GenBank/DDBJ whole genome shotgun (WGS) entry which is preliminary data.</text>
</comment>
<dbReference type="PANTHER" id="PTHR11638:SF181">
    <property type="entry name" value="ATPASE SUBUNIT OF ATP-DEPENDENT PROTEASE"/>
    <property type="match status" value="1"/>
</dbReference>
<protein>
    <recommendedName>
        <fullName evidence="3">ATPase AAA-type core domain-containing protein</fullName>
    </recommendedName>
</protein>
<dbReference type="SUPFAM" id="SSF52540">
    <property type="entry name" value="P-loop containing nucleoside triphosphate hydrolases"/>
    <property type="match status" value="1"/>
</dbReference>
<keyword evidence="1" id="KW-0547">Nucleotide-binding</keyword>